<dbReference type="PANTHER" id="PTHR13318">
    <property type="entry name" value="PARTNER OF PAIRED, ISOFORM B-RELATED"/>
    <property type="match status" value="1"/>
</dbReference>
<dbReference type="PANTHER" id="PTHR13318:SF95">
    <property type="entry name" value="F-BOX PROTEIN YLR352W"/>
    <property type="match status" value="1"/>
</dbReference>
<dbReference type="RefSeq" id="XP_002676202.1">
    <property type="nucleotide sequence ID" value="XM_002676156.1"/>
</dbReference>
<dbReference type="AlphaFoldDB" id="D2VI59"/>
<accession>D2VI59</accession>
<dbReference type="SMART" id="SM00367">
    <property type="entry name" value="LRR_CC"/>
    <property type="match status" value="8"/>
</dbReference>
<dbReference type="eggNOG" id="KOG1947">
    <property type="taxonomic scope" value="Eukaryota"/>
</dbReference>
<dbReference type="InterPro" id="IPR001810">
    <property type="entry name" value="F-box_dom"/>
</dbReference>
<dbReference type="KEGG" id="ngr:NAEGRDRAFT_80052"/>
<evidence type="ECO:0000256" key="1">
    <source>
        <dbReference type="SAM" id="MobiDB-lite"/>
    </source>
</evidence>
<keyword evidence="4" id="KW-1185">Reference proteome</keyword>
<dbReference type="InterPro" id="IPR032675">
    <property type="entry name" value="LRR_dom_sf"/>
</dbReference>
<dbReference type="GeneID" id="8853415"/>
<proteinExistence type="predicted"/>
<organism evidence="4">
    <name type="scientific">Naegleria gruberi</name>
    <name type="common">Amoeba</name>
    <dbReference type="NCBI Taxonomy" id="5762"/>
    <lineage>
        <taxon>Eukaryota</taxon>
        <taxon>Discoba</taxon>
        <taxon>Heterolobosea</taxon>
        <taxon>Tetramitia</taxon>
        <taxon>Eutetramitia</taxon>
        <taxon>Vahlkampfiidae</taxon>
        <taxon>Naegleria</taxon>
    </lineage>
</organism>
<name>D2VI59_NAEGR</name>
<feature type="region of interest" description="Disordered" evidence="1">
    <location>
        <begin position="136"/>
        <end position="157"/>
    </location>
</feature>
<dbReference type="VEuPathDB" id="AmoebaDB:NAEGRDRAFT_80052"/>
<dbReference type="EMBL" id="GG738873">
    <property type="protein sequence ID" value="EFC43458.1"/>
    <property type="molecule type" value="Genomic_DNA"/>
</dbReference>
<dbReference type="Gene3D" id="3.80.10.10">
    <property type="entry name" value="Ribonuclease Inhibitor"/>
    <property type="match status" value="5"/>
</dbReference>
<evidence type="ECO:0000313" key="3">
    <source>
        <dbReference type="EMBL" id="EFC43458.1"/>
    </source>
</evidence>
<dbReference type="InParanoid" id="D2VI59"/>
<evidence type="ECO:0000259" key="2">
    <source>
        <dbReference type="PROSITE" id="PS50181"/>
    </source>
</evidence>
<dbReference type="GO" id="GO:0031146">
    <property type="term" value="P:SCF-dependent proteasomal ubiquitin-dependent protein catabolic process"/>
    <property type="evidence" value="ECO:0007669"/>
    <property type="project" value="TreeGrafter"/>
</dbReference>
<gene>
    <name evidence="3" type="ORF">NAEGRDRAFT_80052</name>
</gene>
<dbReference type="Pfam" id="PF12937">
    <property type="entry name" value="F-box-like"/>
    <property type="match status" value="1"/>
</dbReference>
<dbReference type="SUPFAM" id="SSF52047">
    <property type="entry name" value="RNI-like"/>
    <property type="match status" value="3"/>
</dbReference>
<feature type="compositionally biased region" description="Polar residues" evidence="1">
    <location>
        <begin position="1"/>
        <end position="22"/>
    </location>
</feature>
<reference evidence="3 4" key="1">
    <citation type="journal article" date="2010" name="Cell">
        <title>The genome of Naegleria gruberi illuminates early eukaryotic versatility.</title>
        <authorList>
            <person name="Fritz-Laylin L.K."/>
            <person name="Prochnik S.E."/>
            <person name="Ginger M.L."/>
            <person name="Dacks J.B."/>
            <person name="Carpenter M.L."/>
            <person name="Field M.C."/>
            <person name="Kuo A."/>
            <person name="Paredez A."/>
            <person name="Chapman J."/>
            <person name="Pham J."/>
            <person name="Shu S."/>
            <person name="Neupane R."/>
            <person name="Cipriano M."/>
            <person name="Mancuso J."/>
            <person name="Tu H."/>
            <person name="Salamov A."/>
            <person name="Lindquist E."/>
            <person name="Shapiro H."/>
            <person name="Lucas S."/>
            <person name="Grigoriev I.V."/>
            <person name="Cande W.Z."/>
            <person name="Fulton C."/>
            <person name="Rokhsar D.S."/>
            <person name="Dawson S.C."/>
        </authorList>
    </citation>
    <scope>NUCLEOTIDE SEQUENCE [LARGE SCALE GENOMIC DNA]</scope>
    <source>
        <strain evidence="3 4">NEG-M</strain>
    </source>
</reference>
<feature type="domain" description="F-box" evidence="2">
    <location>
        <begin position="177"/>
        <end position="224"/>
    </location>
</feature>
<sequence length="1242" mass="138873">MLPSYLANSPASENNQETNVEFNEQHSLKRKKEEIDKELKAWEIFDEVNKYKDEPSFKKAKKALNQTECCPAGRNLIDNVFMQDCESSDNDSSSDDDQSNGAYKKSCLGLYKSAIPSKASCIMDTSEELPSIIIPARRRRKSANTNSPTSPTIPSNVTNEQVTTLANVSSARSAKKWNSFEMMPHGILVFIMSYISQPMIIHAMMAVCKRWYQISKFSTLWKRIDFNGSFKIKSMSDVVGFLEDFTTLKISDMRKTYALGSTVLMESLGGLGQKEVIYNVQQYEYGLSLQKQEQLGIYKNGGVLLPPKKSRMPHLFGEIILPASCSNLSVETFEKLKEVYPSLSKLVLPMCSTISTVSNTGAFPINADNNSRIQFNTEDIENSISDSVLLQIAKMPYLSYLKVSTHHKLTDQGLNEFSILSKRLESIELDYCLGLTQQSLLHLVKNSKHINTISALSNGNIVLGDQELVELSQYGSHLKELRIDVSNISLPSFATFIKGCRRLQTLFIRGLDCITDKTLDVIFAELRYIRNITIICESPEKTATNKIFSTTISSTTLESFQITGCETLNISFDHCTNLKKVSIDQCKSLTGLQISNSLLVDELKFRSSNIAYVNLSQLINSLPKLREFELFDCQSGETNKTVTFNSDIMRKIIILMCNDIINLEVLCSNLRSMSVDLCANIEKLILKSPKLENLQMFALPQSATPKLKHLFVESDHIQSLNLQKILSLEQIAVKCKSLDSLNVSNLHQLRRLETGPCPKLEKLALGSVFLLFDDHLVSNIISKCPNISMLSISNSVSLNDVSLGVLCNNLPNLQALVISNCQRLWNVNIQSSVLKGIQISDCHLLKYLNLKSENLNKLFIRNCPNVEDSTFDNLSAFSPNIKFVELVNCSMLKSPHLKLPQLVDLHFRECAQLEVPTITSEYLKKLLIVSCTKFSHFNAQSATLSEILLSECPNLNEANLTKSLSQTENIQAIVFDKCKALRAPQLNLDNLKLVRFTSCNNLVNPKINIRGNLSVLSFQHCDNIKIEKLSTNITGQNIDNIEITECKGMTKLSCDLPTKSLSVSGCSKLSSLTLSQTIQTILVEKCQALCTIQCPQECRVTELKVKDCEQFSSVQFSGPNQDMKILGFSRCPRLSDMCLASMLSKCQTLEKARLSACGLARPFINHANLSTLHISHCQYLERMRLKCPKLITLKLNDCQALNSVVFAEASPELKNVTLKGLSVCASDRELLMRCSNSSVASQ</sequence>
<dbReference type="SUPFAM" id="SSF81383">
    <property type="entry name" value="F-box domain"/>
    <property type="match status" value="1"/>
</dbReference>
<dbReference type="PROSITE" id="PS50181">
    <property type="entry name" value="FBOX"/>
    <property type="match status" value="1"/>
</dbReference>
<dbReference type="InterPro" id="IPR006553">
    <property type="entry name" value="Leu-rich_rpt_Cys-con_subtyp"/>
</dbReference>
<protein>
    <submittedName>
        <fullName evidence="3">Predicted protein</fullName>
    </submittedName>
</protein>
<dbReference type="OrthoDB" id="550575at2759"/>
<dbReference type="InterPro" id="IPR036047">
    <property type="entry name" value="F-box-like_dom_sf"/>
</dbReference>
<feature type="compositionally biased region" description="Polar residues" evidence="1">
    <location>
        <begin position="143"/>
        <end position="157"/>
    </location>
</feature>
<evidence type="ECO:0000313" key="4">
    <source>
        <dbReference type="Proteomes" id="UP000006671"/>
    </source>
</evidence>
<dbReference type="OMA" id="KCPNISM"/>
<dbReference type="GO" id="GO:0019005">
    <property type="term" value="C:SCF ubiquitin ligase complex"/>
    <property type="evidence" value="ECO:0007669"/>
    <property type="project" value="TreeGrafter"/>
</dbReference>
<feature type="region of interest" description="Disordered" evidence="1">
    <location>
        <begin position="1"/>
        <end position="26"/>
    </location>
</feature>
<dbReference type="Proteomes" id="UP000006671">
    <property type="component" value="Unassembled WGS sequence"/>
</dbReference>